<dbReference type="Proteomes" id="UP001568698">
    <property type="component" value="Unassembled WGS sequence"/>
</dbReference>
<evidence type="ECO:0000313" key="10">
    <source>
        <dbReference type="Proteomes" id="UP001568698"/>
    </source>
</evidence>
<evidence type="ECO:0000256" key="3">
    <source>
        <dbReference type="ARBA" id="ARBA00022691"/>
    </source>
</evidence>
<organism evidence="9 10">
    <name type="scientific">Pseudodesulfovibrio karagichevae</name>
    <dbReference type="NCBI Taxonomy" id="3239305"/>
    <lineage>
        <taxon>Bacteria</taxon>
        <taxon>Pseudomonadati</taxon>
        <taxon>Thermodesulfobacteriota</taxon>
        <taxon>Desulfovibrionia</taxon>
        <taxon>Desulfovibrionales</taxon>
        <taxon>Desulfovibrionaceae</taxon>
    </lineage>
</organism>
<gene>
    <name evidence="9" type="ORF">AB6M95_07135</name>
</gene>
<evidence type="ECO:0000313" key="9">
    <source>
        <dbReference type="EMBL" id="MEZ7196517.1"/>
    </source>
</evidence>
<keyword evidence="4" id="KW-0479">Metal-binding</keyword>
<comment type="caution">
    <text evidence="9">The sequence shown here is derived from an EMBL/GenBank/DDBJ whole genome shotgun (WGS) entry which is preliminary data.</text>
</comment>
<accession>A0ABV4K0M4</accession>
<keyword evidence="10" id="KW-1185">Reference proteome</keyword>
<keyword evidence="5" id="KW-0408">Iron</keyword>
<name>A0ABV4K0M4_9BACT</name>
<dbReference type="InterPro" id="IPR034391">
    <property type="entry name" value="AdoMet-like_SPASM_containing"/>
</dbReference>
<dbReference type="InterPro" id="IPR007197">
    <property type="entry name" value="rSAM"/>
</dbReference>
<evidence type="ECO:0000256" key="5">
    <source>
        <dbReference type="ARBA" id="ARBA00023004"/>
    </source>
</evidence>
<dbReference type="RefSeq" id="WP_371386052.1">
    <property type="nucleotide sequence ID" value="NZ_JBGLYH010000014.1"/>
</dbReference>
<dbReference type="Pfam" id="PF04055">
    <property type="entry name" value="Radical_SAM"/>
    <property type="match status" value="1"/>
</dbReference>
<evidence type="ECO:0000256" key="2">
    <source>
        <dbReference type="ARBA" id="ARBA00022485"/>
    </source>
</evidence>
<evidence type="ECO:0000259" key="7">
    <source>
        <dbReference type="Pfam" id="PF04055"/>
    </source>
</evidence>
<dbReference type="Gene3D" id="3.20.20.70">
    <property type="entry name" value="Aldolase class I"/>
    <property type="match status" value="1"/>
</dbReference>
<dbReference type="SUPFAM" id="SSF102114">
    <property type="entry name" value="Radical SAM enzymes"/>
    <property type="match status" value="1"/>
</dbReference>
<dbReference type="InterPro" id="IPR013785">
    <property type="entry name" value="Aldolase_TIM"/>
</dbReference>
<proteinExistence type="predicted"/>
<dbReference type="SFLD" id="SFLDG01387">
    <property type="entry name" value="BtrN-like_SPASM_domain_contain"/>
    <property type="match status" value="1"/>
</dbReference>
<dbReference type="CDD" id="cd21109">
    <property type="entry name" value="SPASM"/>
    <property type="match status" value="1"/>
</dbReference>
<dbReference type="InterPro" id="IPR050377">
    <property type="entry name" value="Radical_SAM_PqqE_MftC-like"/>
</dbReference>
<dbReference type="SFLD" id="SFLDG01067">
    <property type="entry name" value="SPASM/twitch_domain_containing"/>
    <property type="match status" value="1"/>
</dbReference>
<dbReference type="CDD" id="cd01335">
    <property type="entry name" value="Radical_SAM"/>
    <property type="match status" value="1"/>
</dbReference>
<dbReference type="SFLD" id="SFLDS00029">
    <property type="entry name" value="Radical_SAM"/>
    <property type="match status" value="1"/>
</dbReference>
<evidence type="ECO:0000256" key="4">
    <source>
        <dbReference type="ARBA" id="ARBA00022723"/>
    </source>
</evidence>
<feature type="domain" description="4Fe4S-binding SPASM" evidence="8">
    <location>
        <begin position="221"/>
        <end position="286"/>
    </location>
</feature>
<keyword evidence="2" id="KW-0004">4Fe-4S</keyword>
<dbReference type="PANTHER" id="PTHR11228:SF7">
    <property type="entry name" value="PQQA PEPTIDE CYCLASE"/>
    <property type="match status" value="1"/>
</dbReference>
<dbReference type="InterPro" id="IPR058240">
    <property type="entry name" value="rSAM_sf"/>
</dbReference>
<keyword evidence="3" id="KW-0949">S-adenosyl-L-methionine</keyword>
<evidence type="ECO:0000256" key="1">
    <source>
        <dbReference type="ARBA" id="ARBA00001966"/>
    </source>
</evidence>
<reference evidence="9 10" key="1">
    <citation type="submission" date="2024-08" db="EMBL/GenBank/DDBJ databases">
        <title>Sulfate-reducing bacteria isolated from formation water of the oil field in Kazakhstan and description of Pseudodesulfovibrio sp.</title>
        <authorList>
            <person name="Bidzhieva S.K."/>
            <person name="Tourova T.P."/>
            <person name="Grouzdev D.S."/>
            <person name="Beletsky A.V."/>
            <person name="Sokolova D.S."/>
            <person name="Samigullina S.R."/>
            <person name="Poltaraus A.B."/>
            <person name="Avtukh A.N."/>
            <person name="Tereshina V.M."/>
            <person name="Zhaparov N.S."/>
            <person name="Mardanov A.V."/>
            <person name="Nazina T.N."/>
        </authorList>
    </citation>
    <scope>NUCLEOTIDE SEQUENCE [LARGE SCALE GENOMIC DNA]</scope>
    <source>
        <strain evidence="9 10">9FUS</strain>
    </source>
</reference>
<dbReference type="InterPro" id="IPR023885">
    <property type="entry name" value="4Fe4S-binding_SPASM_dom"/>
</dbReference>
<protein>
    <submittedName>
        <fullName evidence="9">Radical SAM/SPASM domain-containing protein</fullName>
    </submittedName>
</protein>
<evidence type="ECO:0000256" key="6">
    <source>
        <dbReference type="ARBA" id="ARBA00023014"/>
    </source>
</evidence>
<dbReference type="EMBL" id="JBGLYH010000014">
    <property type="protein sequence ID" value="MEZ7196517.1"/>
    <property type="molecule type" value="Genomic_DNA"/>
</dbReference>
<dbReference type="Pfam" id="PF13186">
    <property type="entry name" value="SPASM"/>
    <property type="match status" value="1"/>
</dbReference>
<keyword evidence="6" id="KW-0411">Iron-sulfur</keyword>
<comment type="cofactor">
    <cofactor evidence="1">
        <name>[4Fe-4S] cluster</name>
        <dbReference type="ChEBI" id="CHEBI:49883"/>
    </cofactor>
</comment>
<dbReference type="PANTHER" id="PTHR11228">
    <property type="entry name" value="RADICAL SAM DOMAIN PROTEIN"/>
    <property type="match status" value="1"/>
</dbReference>
<feature type="domain" description="Radical SAM core" evidence="7">
    <location>
        <begin position="12"/>
        <end position="147"/>
    </location>
</feature>
<sequence>MEKRDPSLIFAVETTFGCNLSCPECAVGSGLANRGKGVMSGDFYDVVAEAIEPHCAYAYLHVWGEPLLNPDIFRIIARTAKFSKSNISTNANTIDADSAAKLIGSGVTDVIVSIDGVTQEVYERYRRGGDVRKAMEGLALLAAENRRTGGAVKIIPQFLVFEHNRHEMEAFGRICRDLGLEAYFKPPYLREGSLLKPSDIPEYVRDNGSDGEKRAARMRACQNARNVFTILREGQAVCCCYDNDGQEVFGDIARQGVREIWDSPEYERFRSDVRNGNFPEFCKRNCLL</sequence>
<evidence type="ECO:0000259" key="8">
    <source>
        <dbReference type="Pfam" id="PF13186"/>
    </source>
</evidence>